<keyword evidence="2" id="KW-1185">Reference proteome</keyword>
<organism evidence="1 2">
    <name type="scientific">Limosilactobacillus urinaemulieris</name>
    <dbReference type="NCBI Taxonomy" id="2742600"/>
    <lineage>
        <taxon>Bacteria</taxon>
        <taxon>Bacillati</taxon>
        <taxon>Bacillota</taxon>
        <taxon>Bacilli</taxon>
        <taxon>Lactobacillales</taxon>
        <taxon>Lactobacillaceae</taxon>
        <taxon>Limosilactobacillus</taxon>
    </lineage>
</organism>
<dbReference type="EMBL" id="JABUXR010000002">
    <property type="protein sequence ID" value="MBD8084942.1"/>
    <property type="molecule type" value="Genomic_DNA"/>
</dbReference>
<comment type="caution">
    <text evidence="1">The sequence shown here is derived from an EMBL/GenBank/DDBJ whole genome shotgun (WGS) entry which is preliminary data.</text>
</comment>
<proteinExistence type="predicted"/>
<evidence type="ECO:0000313" key="1">
    <source>
        <dbReference type="EMBL" id="MBD8084942.1"/>
    </source>
</evidence>
<name>A0ABR8ZI74_9LACO</name>
<accession>A0ABR8ZI74</accession>
<protein>
    <submittedName>
        <fullName evidence="1">Uncharacterized protein</fullName>
    </submittedName>
</protein>
<sequence>MQQQLINALKQVANGQYPTTIRHLQPLLEQLGWSLEQLTEVANELDNQGIITTRFASNKLKSIALSADFLDLI</sequence>
<dbReference type="Proteomes" id="UP000645007">
    <property type="component" value="Unassembled WGS sequence"/>
</dbReference>
<dbReference type="RefSeq" id="WP_191910766.1">
    <property type="nucleotide sequence ID" value="NZ_JABUXR010000002.1"/>
</dbReference>
<reference evidence="1 2" key="1">
    <citation type="submission" date="2020-06" db="EMBL/GenBank/DDBJ databases">
        <title>Limosilactobacillus sp. nov.</title>
        <authorList>
            <person name="Ksiezarek M."/>
            <person name="Goncalves Ribeiro T."/>
            <person name="Rocha J."/>
            <person name="Grosso F."/>
            <person name="Peixe L."/>
        </authorList>
    </citation>
    <scope>NUCLEOTIDE SEQUENCE [LARGE SCALE GENOMIC DNA]</scope>
    <source>
        <strain evidence="2">c9Ua_26_M</strain>
    </source>
</reference>
<gene>
    <name evidence="1" type="ORF">HUK45_01460</name>
</gene>
<evidence type="ECO:0000313" key="2">
    <source>
        <dbReference type="Proteomes" id="UP000645007"/>
    </source>
</evidence>